<comment type="caution">
    <text evidence="3">The sequence shown here is derived from an EMBL/GenBank/DDBJ whole genome shotgun (WGS) entry which is preliminary data.</text>
</comment>
<dbReference type="InterPro" id="IPR000626">
    <property type="entry name" value="Ubiquitin-like_dom"/>
</dbReference>
<evidence type="ECO:0000256" key="1">
    <source>
        <dbReference type="SAM" id="MobiDB-lite"/>
    </source>
</evidence>
<dbReference type="SUPFAM" id="SSF54236">
    <property type="entry name" value="Ubiquitin-like"/>
    <property type="match status" value="1"/>
</dbReference>
<dbReference type="PROSITE" id="PS50053">
    <property type="entry name" value="UBIQUITIN_2"/>
    <property type="match status" value="1"/>
</dbReference>
<dbReference type="InterPro" id="IPR038169">
    <property type="entry name" value="DC-UbP/UBTD2_N_sf"/>
</dbReference>
<evidence type="ECO:0000313" key="4">
    <source>
        <dbReference type="Proteomes" id="UP000663828"/>
    </source>
</evidence>
<dbReference type="Gene3D" id="1.20.225.20">
    <property type="entry name" value="Ub domain-containing protein, DC-UbP/UBTD2, N-terminal domain"/>
    <property type="match status" value="1"/>
</dbReference>
<dbReference type="PANTHER" id="PTHR13609">
    <property type="entry name" value="UBIQUITIN DOMAIN CONTAINING 1 PROTEIN-RELATED"/>
    <property type="match status" value="1"/>
</dbReference>
<feature type="region of interest" description="Disordered" evidence="1">
    <location>
        <begin position="1"/>
        <end position="42"/>
    </location>
</feature>
<evidence type="ECO:0000313" key="3">
    <source>
        <dbReference type="EMBL" id="CAF1563158.1"/>
    </source>
</evidence>
<feature type="compositionally biased region" description="Basic residues" evidence="1">
    <location>
        <begin position="1"/>
        <end position="21"/>
    </location>
</feature>
<keyword evidence="4" id="KW-1185">Reference proteome</keyword>
<reference evidence="3" key="1">
    <citation type="submission" date="2021-02" db="EMBL/GenBank/DDBJ databases">
        <authorList>
            <person name="Nowell W R."/>
        </authorList>
    </citation>
    <scope>NUCLEOTIDE SEQUENCE</scope>
</reference>
<dbReference type="InterPro" id="IPR039869">
    <property type="entry name" value="UBTD1/2"/>
</dbReference>
<dbReference type="AlphaFoldDB" id="A0A815XX51"/>
<feature type="region of interest" description="Disordered" evidence="1">
    <location>
        <begin position="170"/>
        <end position="248"/>
    </location>
</feature>
<dbReference type="Pfam" id="PF16455">
    <property type="entry name" value="UBD"/>
    <property type="match status" value="1"/>
</dbReference>
<dbReference type="InterPro" id="IPR032752">
    <property type="entry name" value="DC-UbP/UBTD2_N"/>
</dbReference>
<feature type="domain" description="Ubiquitin-like" evidence="2">
    <location>
        <begin position="255"/>
        <end position="307"/>
    </location>
</feature>
<dbReference type="Proteomes" id="UP000663828">
    <property type="component" value="Unassembled WGS sequence"/>
</dbReference>
<proteinExistence type="predicted"/>
<evidence type="ECO:0000259" key="2">
    <source>
        <dbReference type="PROSITE" id="PS50053"/>
    </source>
</evidence>
<gene>
    <name evidence="3" type="ORF">XAT740_LOCUS43799</name>
</gene>
<dbReference type="InterPro" id="IPR029071">
    <property type="entry name" value="Ubiquitin-like_domsf"/>
</dbReference>
<accession>A0A815XX51</accession>
<sequence length="432" mass="48546">MGGCVSHRRHNHTHRRRRSHSSRSSATTSGTVGRNKPLNRSACHPRWKSDVAITENQLRRKREEYWDTAPAFDGRKEIWDALRGACYAIEQNDIDLAQSIINCANISLPHGTLLDCYDELGTRYQLPVYVLSAPTNMIDGEQSSIDSRGDYESGTSDIGLAITVAADRERDFGGNHSSSSSSSTSSAHRHRVTTKSSNTHHIGHNPIVREIKKHRRKQKSSTNTDSGHDSSSTNTTTPPPTINCQPANADQDVEIAIKFRLSNGKEHRLYCKQNEKIRHIKRRVALLENGDIDSQIQRFFFGGKLLRKPLSNIMYLSKTIDIFHVQSRQEDEQQPTLTFLITLCVQKYLVPMHSTIIFEVVSSVMIPIVISDRSTVRDARLQRNFVVQVILTDKPVSSTNAITTTDHITPTTDDVKHSNSTSIEIPILKCSD</sequence>
<name>A0A815XX51_ADIRI</name>
<dbReference type="EMBL" id="CAJNOR010005455">
    <property type="protein sequence ID" value="CAF1563158.1"/>
    <property type="molecule type" value="Genomic_DNA"/>
</dbReference>
<feature type="compositionally biased region" description="Low complexity" evidence="1">
    <location>
        <begin position="177"/>
        <end position="186"/>
    </location>
</feature>
<protein>
    <recommendedName>
        <fullName evidence="2">Ubiquitin-like domain-containing protein</fullName>
    </recommendedName>
</protein>
<organism evidence="3 4">
    <name type="scientific">Adineta ricciae</name>
    <name type="common">Rotifer</name>
    <dbReference type="NCBI Taxonomy" id="249248"/>
    <lineage>
        <taxon>Eukaryota</taxon>
        <taxon>Metazoa</taxon>
        <taxon>Spiralia</taxon>
        <taxon>Gnathifera</taxon>
        <taxon>Rotifera</taxon>
        <taxon>Eurotatoria</taxon>
        <taxon>Bdelloidea</taxon>
        <taxon>Adinetida</taxon>
        <taxon>Adinetidae</taxon>
        <taxon>Adineta</taxon>
    </lineage>
</organism>